<accession>A0AAV3NHQ7</accession>
<feature type="compositionally biased region" description="Polar residues" evidence="1">
    <location>
        <begin position="75"/>
        <end position="85"/>
    </location>
</feature>
<evidence type="ECO:0000313" key="3">
    <source>
        <dbReference type="Proteomes" id="UP001454036"/>
    </source>
</evidence>
<evidence type="ECO:0000313" key="2">
    <source>
        <dbReference type="EMBL" id="GAA0138601.1"/>
    </source>
</evidence>
<reference evidence="2 3" key="1">
    <citation type="submission" date="2024-01" db="EMBL/GenBank/DDBJ databases">
        <title>The complete chloroplast genome sequence of Lithospermum erythrorhizon: insights into the phylogenetic relationship among Boraginaceae species and the maternal lineages of purple gromwells.</title>
        <authorList>
            <person name="Okada T."/>
            <person name="Watanabe K."/>
        </authorList>
    </citation>
    <scope>NUCLEOTIDE SEQUENCE [LARGE SCALE GENOMIC DNA]</scope>
</reference>
<protein>
    <submittedName>
        <fullName evidence="2">Uncharacterized protein</fullName>
    </submittedName>
</protein>
<keyword evidence="3" id="KW-1185">Reference proteome</keyword>
<sequence length="228" mass="24850">MVKTRVGVNIFGKETKGKKKKEETSDDACIVVKPQEMEDKGQNVKGQKKSKVKRGKGEGSTTTPTTRKRCLPPLDTTQEMAPQQPTLYLPWVDVTNVREIENPRPEAEGRDADVGGDEPTVIPTEGESIGEAIPPIVEGRFGDSSHDETVEVVGLLEHSVASSAADSVGKVGPYLPKVVSEFIYNMTDDVEDPESENYQKVTFRKCTVDFSPSTINAYYARANGGETG</sequence>
<gene>
    <name evidence="2" type="ORF">LIER_34959</name>
</gene>
<dbReference type="EMBL" id="BAABME010014968">
    <property type="protein sequence ID" value="GAA0138601.1"/>
    <property type="molecule type" value="Genomic_DNA"/>
</dbReference>
<organism evidence="2 3">
    <name type="scientific">Lithospermum erythrorhizon</name>
    <name type="common">Purple gromwell</name>
    <name type="synonym">Lithospermum officinale var. erythrorhizon</name>
    <dbReference type="NCBI Taxonomy" id="34254"/>
    <lineage>
        <taxon>Eukaryota</taxon>
        <taxon>Viridiplantae</taxon>
        <taxon>Streptophyta</taxon>
        <taxon>Embryophyta</taxon>
        <taxon>Tracheophyta</taxon>
        <taxon>Spermatophyta</taxon>
        <taxon>Magnoliopsida</taxon>
        <taxon>eudicotyledons</taxon>
        <taxon>Gunneridae</taxon>
        <taxon>Pentapetalae</taxon>
        <taxon>asterids</taxon>
        <taxon>lamiids</taxon>
        <taxon>Boraginales</taxon>
        <taxon>Boraginaceae</taxon>
        <taxon>Boraginoideae</taxon>
        <taxon>Lithospermeae</taxon>
        <taxon>Lithospermum</taxon>
    </lineage>
</organism>
<dbReference type="Proteomes" id="UP001454036">
    <property type="component" value="Unassembled WGS sequence"/>
</dbReference>
<comment type="caution">
    <text evidence="2">The sequence shown here is derived from an EMBL/GenBank/DDBJ whole genome shotgun (WGS) entry which is preliminary data.</text>
</comment>
<proteinExistence type="predicted"/>
<dbReference type="AlphaFoldDB" id="A0AAV3NHQ7"/>
<feature type="region of interest" description="Disordered" evidence="1">
    <location>
        <begin position="1"/>
        <end position="85"/>
    </location>
</feature>
<evidence type="ECO:0000256" key="1">
    <source>
        <dbReference type="SAM" id="MobiDB-lite"/>
    </source>
</evidence>
<name>A0AAV3NHQ7_LITER</name>